<dbReference type="InterPro" id="IPR023985">
    <property type="entry name" value="SDR_subfam_1"/>
</dbReference>
<dbReference type="AlphaFoldDB" id="A0A5N0UYQ9"/>
<dbReference type="PROSITE" id="PS00061">
    <property type="entry name" value="ADH_SHORT"/>
    <property type="match status" value="1"/>
</dbReference>
<sequence length="276" mass="28725">MGRVAGRVALITGAARGQGRAHAVRLAQEGADIVAVDLCRDQPALRYGQGTPGDLAETARLVEKEGRRIIARAGDVRDQATLDAVVAEALGEFGRIDVLVSNAGIANQGAAHELTDKQWDDILGTNLVGAFHAAKAVIPAMLAQRAGSIVFVSSTVGLRGVPGMAHYGASKHGIQGLMLSLANELGPSGIRVNSVNPGTVNTPMAMNDTLLKMFIPEVDDPTPEDAAKAYGTLTLLPAPWVEPEDVSNAVLWLASDEARYVSGVAIPVDAGQLARA</sequence>
<dbReference type="Pfam" id="PF00106">
    <property type="entry name" value="adh_short"/>
    <property type="match status" value="1"/>
</dbReference>
<gene>
    <name evidence="5" type="ORF">FPZ12_027360</name>
</gene>
<dbReference type="Gene3D" id="3.40.50.720">
    <property type="entry name" value="NAD(P)-binding Rossmann-like Domain"/>
    <property type="match status" value="1"/>
</dbReference>
<evidence type="ECO:0000256" key="3">
    <source>
        <dbReference type="ARBA" id="ARBA00023027"/>
    </source>
</evidence>
<comment type="similarity">
    <text evidence="1 4">Belongs to the short-chain dehydrogenases/reductases (SDR) family.</text>
</comment>
<name>A0A5N0UYQ9_9PSEU</name>
<evidence type="ECO:0000313" key="6">
    <source>
        <dbReference type="Proteomes" id="UP000319769"/>
    </source>
</evidence>
<dbReference type="PRINTS" id="PR00081">
    <property type="entry name" value="GDHRDH"/>
</dbReference>
<dbReference type="PANTHER" id="PTHR42760">
    <property type="entry name" value="SHORT-CHAIN DEHYDROGENASES/REDUCTASES FAMILY MEMBER"/>
    <property type="match status" value="1"/>
</dbReference>
<comment type="caution">
    <text evidence="5">The sequence shown here is derived from an EMBL/GenBank/DDBJ whole genome shotgun (WGS) entry which is preliminary data.</text>
</comment>
<dbReference type="FunFam" id="3.40.50.720:FF:000084">
    <property type="entry name" value="Short-chain dehydrogenase reductase"/>
    <property type="match status" value="1"/>
</dbReference>
<dbReference type="RefSeq" id="WP_144749418.1">
    <property type="nucleotide sequence ID" value="NZ_VMNW02000048.1"/>
</dbReference>
<dbReference type="PRINTS" id="PR00080">
    <property type="entry name" value="SDRFAMILY"/>
</dbReference>
<dbReference type="InterPro" id="IPR036291">
    <property type="entry name" value="NAD(P)-bd_dom_sf"/>
</dbReference>
<protein>
    <submittedName>
        <fullName evidence="5">Mycofactocin-coupled SDR family oxidoreductase</fullName>
    </submittedName>
</protein>
<keyword evidence="2" id="KW-0560">Oxidoreductase</keyword>
<organism evidence="5 6">
    <name type="scientific">Amycolatopsis acidicola</name>
    <dbReference type="NCBI Taxonomy" id="2596893"/>
    <lineage>
        <taxon>Bacteria</taxon>
        <taxon>Bacillati</taxon>
        <taxon>Actinomycetota</taxon>
        <taxon>Actinomycetes</taxon>
        <taxon>Pseudonocardiales</taxon>
        <taxon>Pseudonocardiaceae</taxon>
        <taxon>Amycolatopsis</taxon>
    </lineage>
</organism>
<dbReference type="NCBIfam" id="NF009467">
    <property type="entry name" value="PRK12826.1-3"/>
    <property type="match status" value="1"/>
</dbReference>
<dbReference type="InterPro" id="IPR002347">
    <property type="entry name" value="SDR_fam"/>
</dbReference>
<evidence type="ECO:0000256" key="2">
    <source>
        <dbReference type="ARBA" id="ARBA00023002"/>
    </source>
</evidence>
<dbReference type="Proteomes" id="UP000319769">
    <property type="component" value="Unassembled WGS sequence"/>
</dbReference>
<evidence type="ECO:0000256" key="1">
    <source>
        <dbReference type="ARBA" id="ARBA00006484"/>
    </source>
</evidence>
<proteinExistence type="inferred from homology"/>
<dbReference type="GO" id="GO:0016616">
    <property type="term" value="F:oxidoreductase activity, acting on the CH-OH group of donors, NAD or NADP as acceptor"/>
    <property type="evidence" value="ECO:0007669"/>
    <property type="project" value="TreeGrafter"/>
</dbReference>
<accession>A0A5N0UYQ9</accession>
<keyword evidence="6" id="KW-1185">Reference proteome</keyword>
<dbReference type="EMBL" id="VMNW02000048">
    <property type="protein sequence ID" value="KAA9156567.1"/>
    <property type="molecule type" value="Genomic_DNA"/>
</dbReference>
<evidence type="ECO:0000256" key="4">
    <source>
        <dbReference type="RuleBase" id="RU000363"/>
    </source>
</evidence>
<dbReference type="CDD" id="cd05233">
    <property type="entry name" value="SDR_c"/>
    <property type="match status" value="1"/>
</dbReference>
<dbReference type="SUPFAM" id="SSF51735">
    <property type="entry name" value="NAD(P)-binding Rossmann-fold domains"/>
    <property type="match status" value="1"/>
</dbReference>
<evidence type="ECO:0000313" key="5">
    <source>
        <dbReference type="EMBL" id="KAA9156567.1"/>
    </source>
</evidence>
<dbReference type="PANTHER" id="PTHR42760:SF133">
    <property type="entry name" value="3-OXOACYL-[ACYL-CARRIER-PROTEIN] REDUCTASE"/>
    <property type="match status" value="1"/>
</dbReference>
<dbReference type="InterPro" id="IPR020904">
    <property type="entry name" value="Sc_DH/Rdtase_CS"/>
</dbReference>
<dbReference type="NCBIfam" id="TIGR03971">
    <property type="entry name" value="SDR_subfam_1"/>
    <property type="match status" value="1"/>
</dbReference>
<keyword evidence="3" id="KW-0520">NAD</keyword>
<reference evidence="5" key="1">
    <citation type="submission" date="2019-09" db="EMBL/GenBank/DDBJ databases">
        <authorList>
            <person name="Teo W.F.A."/>
            <person name="Duangmal K."/>
        </authorList>
    </citation>
    <scope>NUCLEOTIDE SEQUENCE [LARGE SCALE GENOMIC DNA]</scope>
    <source>
        <strain evidence="5">K81G1</strain>
    </source>
</reference>
<dbReference type="OrthoDB" id="286404at2"/>